<dbReference type="OrthoDB" id="10264062at2759"/>
<reference evidence="3" key="2">
    <citation type="journal article" date="2018" name="BMC Genomics">
        <title>A manually annotated Actinidia chinensis var. chinensis (kiwifruit) genome highlights the challenges associated with draft genomes and gene prediction in plants.</title>
        <authorList>
            <person name="Pilkington S.M."/>
            <person name="Crowhurst R."/>
            <person name="Hilario E."/>
            <person name="Nardozza S."/>
            <person name="Fraser L."/>
            <person name="Peng Y."/>
            <person name="Gunaseelan K."/>
            <person name="Simpson R."/>
            <person name="Tahir J."/>
            <person name="Deroles S.C."/>
            <person name="Templeton K."/>
            <person name="Luo Z."/>
            <person name="Davy M."/>
            <person name="Cheng C."/>
            <person name="McNeilage M."/>
            <person name="Scaglione D."/>
            <person name="Liu Y."/>
            <person name="Zhang Q."/>
            <person name="Datson P."/>
            <person name="De Silva N."/>
            <person name="Gardiner S.E."/>
            <person name="Bassett H."/>
            <person name="Chagne D."/>
            <person name="McCallum J."/>
            <person name="Dzierzon H."/>
            <person name="Deng C."/>
            <person name="Wang Y.Y."/>
            <person name="Barron L."/>
            <person name="Manako K."/>
            <person name="Bowen J."/>
            <person name="Foster T.M."/>
            <person name="Erridge Z.A."/>
            <person name="Tiffin H."/>
            <person name="Waite C.N."/>
            <person name="Davies K.M."/>
            <person name="Grierson E.P."/>
            <person name="Laing W.A."/>
            <person name="Kirk R."/>
            <person name="Chen X."/>
            <person name="Wood M."/>
            <person name="Montefiori M."/>
            <person name="Brummell D.A."/>
            <person name="Schwinn K.E."/>
            <person name="Catanach A."/>
            <person name="Fullerton C."/>
            <person name="Li D."/>
            <person name="Meiyalaghan S."/>
            <person name="Nieuwenhuizen N."/>
            <person name="Read N."/>
            <person name="Prakash R."/>
            <person name="Hunter D."/>
            <person name="Zhang H."/>
            <person name="McKenzie M."/>
            <person name="Knabel M."/>
            <person name="Harris A."/>
            <person name="Allan A.C."/>
            <person name="Gleave A."/>
            <person name="Chen A."/>
            <person name="Janssen B.J."/>
            <person name="Plunkett B."/>
            <person name="Ampomah-Dwamena C."/>
            <person name="Voogd C."/>
            <person name="Leif D."/>
            <person name="Lafferty D."/>
            <person name="Souleyre E.J.F."/>
            <person name="Varkonyi-Gasic E."/>
            <person name="Gambi F."/>
            <person name="Hanley J."/>
            <person name="Yao J.L."/>
            <person name="Cheung J."/>
            <person name="David K.M."/>
            <person name="Warren B."/>
            <person name="Marsh K."/>
            <person name="Snowden K.C."/>
            <person name="Lin-Wang K."/>
            <person name="Brian L."/>
            <person name="Martinez-Sanchez M."/>
            <person name="Wang M."/>
            <person name="Ileperuma N."/>
            <person name="Macnee N."/>
            <person name="Campin R."/>
            <person name="McAtee P."/>
            <person name="Drummond R.S.M."/>
            <person name="Espley R.V."/>
            <person name="Ireland H.S."/>
            <person name="Wu R."/>
            <person name="Atkinson R.G."/>
            <person name="Karunairetnam S."/>
            <person name="Bulley S."/>
            <person name="Chunkath S."/>
            <person name="Hanley Z."/>
            <person name="Storey R."/>
            <person name="Thrimawithana A.H."/>
            <person name="Thomson S."/>
            <person name="David C."/>
            <person name="Testolin R."/>
            <person name="Huang H."/>
            <person name="Hellens R.P."/>
            <person name="Schaffer R.J."/>
        </authorList>
    </citation>
    <scope>NUCLEOTIDE SEQUENCE [LARGE SCALE GENOMIC DNA]</scope>
    <source>
        <strain evidence="3">cv. Red5</strain>
    </source>
</reference>
<dbReference type="Proteomes" id="UP000241394">
    <property type="component" value="Chromosome LG23"/>
</dbReference>
<comment type="caution">
    <text evidence="2">The sequence shown here is derived from an EMBL/GenBank/DDBJ whole genome shotgun (WGS) entry which is preliminary data.</text>
</comment>
<dbReference type="FunCoup" id="A0A2R6PRG0">
    <property type="interactions" value="86"/>
</dbReference>
<feature type="domain" description="Rab-GAP TBC" evidence="1">
    <location>
        <begin position="63"/>
        <end position="350"/>
    </location>
</feature>
<dbReference type="STRING" id="1590841.A0A2R6PRG0"/>
<gene>
    <name evidence="2" type="ORF">CEY00_Acc21650</name>
</gene>
<dbReference type="InterPro" id="IPR000195">
    <property type="entry name" value="Rab-GAP-TBC_dom"/>
</dbReference>
<sequence length="403" mass="45839">MWRDPGTPADSYYQVRPECTDVPKTKFKIKAGKTLSVRKWQAAFTPEGHLDIGRTLSRIYRGGVHPTIRGEVWEFLLGCYDSQSTFEEREQIRQRRRAQYAVLKEECHQIFPIVGSGRFITAPVITEVGDPILDPIVLLESNPDKGPASLPQENGTSYSSSMVKEVDKKIIQWKLTLHQIGLDVVRTDRTLVFYEKQENLSKLWDILAVYAWFDTDVGYCQGMSDLCSPMIILLEDEADAFWCFEHLMRRLRGNFRCTESSVGVESQLCNLASITQVIDPKLHQHLGTMMWALEYDPDLFTLYEDPDSAEESKGKPKSIRQCGRFEREILKNRAKSNEAPLPISVFLVASVLKDRSAKLLTEARGLDDVVKILNDITGNLDARKACSGAMKLQKKYLKKAKKP</sequence>
<dbReference type="PANTHER" id="PTHR22957">
    <property type="entry name" value="TBC1 DOMAIN FAMILY MEMBER GTPASE-ACTIVATING PROTEIN"/>
    <property type="match status" value="1"/>
</dbReference>
<evidence type="ECO:0000259" key="1">
    <source>
        <dbReference type="PROSITE" id="PS50086"/>
    </source>
</evidence>
<dbReference type="SUPFAM" id="SSF47923">
    <property type="entry name" value="Ypt/Rab-GAP domain of gyp1p"/>
    <property type="match status" value="2"/>
</dbReference>
<dbReference type="PANTHER" id="PTHR22957:SF597">
    <property type="entry name" value="RAB-GAP TBC DOMAIN-CONTAINING PROTEIN"/>
    <property type="match status" value="1"/>
</dbReference>
<dbReference type="FunFam" id="1.10.8.270:FF:000025">
    <property type="entry name" value="TBC1 domain family member 15-like"/>
    <property type="match status" value="1"/>
</dbReference>
<dbReference type="Pfam" id="PF00566">
    <property type="entry name" value="RabGAP-TBC"/>
    <property type="match status" value="1"/>
</dbReference>
<dbReference type="AlphaFoldDB" id="A0A2R6PRG0"/>
<dbReference type="GO" id="GO:0005096">
    <property type="term" value="F:GTPase activator activity"/>
    <property type="evidence" value="ECO:0007669"/>
    <property type="project" value="TreeGrafter"/>
</dbReference>
<dbReference type="Gramene" id="PSR95627">
    <property type="protein sequence ID" value="PSR95627"/>
    <property type="gene ID" value="CEY00_Acc21650"/>
</dbReference>
<evidence type="ECO:0000313" key="3">
    <source>
        <dbReference type="Proteomes" id="UP000241394"/>
    </source>
</evidence>
<evidence type="ECO:0000313" key="2">
    <source>
        <dbReference type="EMBL" id="PSR95627.1"/>
    </source>
</evidence>
<reference evidence="2 3" key="1">
    <citation type="submission" date="2017-07" db="EMBL/GenBank/DDBJ databases">
        <title>An improved, manually edited Actinidia chinensis var. chinensis (kiwifruit) genome highlights the challenges associated with draft genomes and gene prediction in plants.</title>
        <authorList>
            <person name="Pilkington S."/>
            <person name="Crowhurst R."/>
            <person name="Hilario E."/>
            <person name="Nardozza S."/>
            <person name="Fraser L."/>
            <person name="Peng Y."/>
            <person name="Gunaseelan K."/>
            <person name="Simpson R."/>
            <person name="Tahir J."/>
            <person name="Deroles S."/>
            <person name="Templeton K."/>
            <person name="Luo Z."/>
            <person name="Davy M."/>
            <person name="Cheng C."/>
            <person name="Mcneilage M."/>
            <person name="Scaglione D."/>
            <person name="Liu Y."/>
            <person name="Zhang Q."/>
            <person name="Datson P."/>
            <person name="De Silva N."/>
            <person name="Gardiner S."/>
            <person name="Bassett H."/>
            <person name="Chagne D."/>
            <person name="Mccallum J."/>
            <person name="Dzierzon H."/>
            <person name="Deng C."/>
            <person name="Wang Y.-Y."/>
            <person name="Barron N."/>
            <person name="Manako K."/>
            <person name="Bowen J."/>
            <person name="Foster T."/>
            <person name="Erridge Z."/>
            <person name="Tiffin H."/>
            <person name="Waite C."/>
            <person name="Davies K."/>
            <person name="Grierson E."/>
            <person name="Laing W."/>
            <person name="Kirk R."/>
            <person name="Chen X."/>
            <person name="Wood M."/>
            <person name="Montefiori M."/>
            <person name="Brummell D."/>
            <person name="Schwinn K."/>
            <person name="Catanach A."/>
            <person name="Fullerton C."/>
            <person name="Li D."/>
            <person name="Meiyalaghan S."/>
            <person name="Nieuwenhuizen N."/>
            <person name="Read N."/>
            <person name="Prakash R."/>
            <person name="Hunter D."/>
            <person name="Zhang H."/>
            <person name="Mckenzie M."/>
            <person name="Knabel M."/>
            <person name="Harris A."/>
            <person name="Allan A."/>
            <person name="Chen A."/>
            <person name="Janssen B."/>
            <person name="Plunkett B."/>
            <person name="Dwamena C."/>
            <person name="Voogd C."/>
            <person name="Leif D."/>
            <person name="Lafferty D."/>
            <person name="Souleyre E."/>
            <person name="Varkonyi-Gasic E."/>
            <person name="Gambi F."/>
            <person name="Hanley J."/>
            <person name="Yao J.-L."/>
            <person name="Cheung J."/>
            <person name="David K."/>
            <person name="Warren B."/>
            <person name="Marsh K."/>
            <person name="Snowden K."/>
            <person name="Lin-Wang K."/>
            <person name="Brian L."/>
            <person name="Martinez-Sanchez M."/>
            <person name="Wang M."/>
            <person name="Ileperuma N."/>
            <person name="Macnee N."/>
            <person name="Campin R."/>
            <person name="Mcatee P."/>
            <person name="Drummond R."/>
            <person name="Espley R."/>
            <person name="Ireland H."/>
            <person name="Wu R."/>
            <person name="Atkinson R."/>
            <person name="Karunairetnam S."/>
            <person name="Bulley S."/>
            <person name="Chunkath S."/>
            <person name="Hanley Z."/>
            <person name="Storey R."/>
            <person name="Thrimawithana A."/>
            <person name="Thomson S."/>
            <person name="David C."/>
            <person name="Testolin R."/>
        </authorList>
    </citation>
    <scope>NUCLEOTIDE SEQUENCE [LARGE SCALE GENOMIC DNA]</scope>
    <source>
        <strain evidence="3">cv. Red5</strain>
        <tissue evidence="2">Young leaf</tissue>
    </source>
</reference>
<keyword evidence="3" id="KW-1185">Reference proteome</keyword>
<accession>A0A2R6PRG0</accession>
<protein>
    <submittedName>
        <fullName evidence="2">GTPase-activating protein like</fullName>
    </submittedName>
</protein>
<dbReference type="Gene3D" id="1.10.8.270">
    <property type="entry name" value="putative rabgap domain of human tbc1 domain family member 14 like domains"/>
    <property type="match status" value="1"/>
</dbReference>
<name>A0A2R6PRG0_ACTCC</name>
<dbReference type="InParanoid" id="A0A2R6PRG0"/>
<proteinExistence type="predicted"/>
<dbReference type="OMA" id="YVFAFRM"/>
<dbReference type="PROSITE" id="PS50086">
    <property type="entry name" value="TBC_RABGAP"/>
    <property type="match status" value="1"/>
</dbReference>
<dbReference type="InterPro" id="IPR035969">
    <property type="entry name" value="Rab-GAP_TBC_sf"/>
</dbReference>
<dbReference type="SMART" id="SM00164">
    <property type="entry name" value="TBC"/>
    <property type="match status" value="1"/>
</dbReference>
<dbReference type="EMBL" id="NKQK01000023">
    <property type="protein sequence ID" value="PSR95627.1"/>
    <property type="molecule type" value="Genomic_DNA"/>
</dbReference>
<organism evidence="2 3">
    <name type="scientific">Actinidia chinensis var. chinensis</name>
    <name type="common">Chinese soft-hair kiwi</name>
    <dbReference type="NCBI Taxonomy" id="1590841"/>
    <lineage>
        <taxon>Eukaryota</taxon>
        <taxon>Viridiplantae</taxon>
        <taxon>Streptophyta</taxon>
        <taxon>Embryophyta</taxon>
        <taxon>Tracheophyta</taxon>
        <taxon>Spermatophyta</taxon>
        <taxon>Magnoliopsida</taxon>
        <taxon>eudicotyledons</taxon>
        <taxon>Gunneridae</taxon>
        <taxon>Pentapetalae</taxon>
        <taxon>asterids</taxon>
        <taxon>Ericales</taxon>
        <taxon>Actinidiaceae</taxon>
        <taxon>Actinidia</taxon>
    </lineage>
</organism>